<dbReference type="AlphaFoldDB" id="A0A9D1J5N8"/>
<sequence>MTRGEKAEALFLEGYNCPQSVVLAFADKLPMDAETAARLVSAFGGGMSRMREVCGAASGMLFVLGALEGYSDPADTDGKTALYTHGQALIKTFAETNGKGSFICADILGKPRVPEPPVPEARTEGYYKARPCGKIVRAAADALGRYLGET</sequence>
<dbReference type="NCBIfam" id="TIGR01909">
    <property type="entry name" value="C_GCAxxG_C_C"/>
    <property type="match status" value="1"/>
</dbReference>
<accession>A0A9D1J5N8</accession>
<dbReference type="Proteomes" id="UP000824241">
    <property type="component" value="Unassembled WGS sequence"/>
</dbReference>
<reference evidence="1" key="2">
    <citation type="journal article" date="2021" name="PeerJ">
        <title>Extensive microbial diversity within the chicken gut microbiome revealed by metagenomics and culture.</title>
        <authorList>
            <person name="Gilroy R."/>
            <person name="Ravi A."/>
            <person name="Getino M."/>
            <person name="Pursley I."/>
            <person name="Horton D.L."/>
            <person name="Alikhan N.F."/>
            <person name="Baker D."/>
            <person name="Gharbi K."/>
            <person name="Hall N."/>
            <person name="Watson M."/>
            <person name="Adriaenssens E.M."/>
            <person name="Foster-Nyarko E."/>
            <person name="Jarju S."/>
            <person name="Secka A."/>
            <person name="Antonio M."/>
            <person name="Oren A."/>
            <person name="Chaudhuri R.R."/>
            <person name="La Ragione R."/>
            <person name="Hildebrand F."/>
            <person name="Pallen M.J."/>
        </authorList>
    </citation>
    <scope>NUCLEOTIDE SEQUENCE</scope>
    <source>
        <strain evidence="1">CHK189-12415</strain>
    </source>
</reference>
<dbReference type="Pfam" id="PF09719">
    <property type="entry name" value="C_GCAxxG_C_C"/>
    <property type="match status" value="1"/>
</dbReference>
<proteinExistence type="predicted"/>
<organism evidence="1 2">
    <name type="scientific">Candidatus Faecivivens stercoravium</name>
    <dbReference type="NCBI Taxonomy" id="2840803"/>
    <lineage>
        <taxon>Bacteria</taxon>
        <taxon>Bacillati</taxon>
        <taxon>Bacillota</taxon>
        <taxon>Clostridia</taxon>
        <taxon>Eubacteriales</taxon>
        <taxon>Oscillospiraceae</taxon>
        <taxon>Oscillospiraceae incertae sedis</taxon>
        <taxon>Candidatus Faecivivens</taxon>
    </lineage>
</organism>
<dbReference type="InterPro" id="IPR010181">
    <property type="entry name" value="CGCAxxGCC_motif"/>
</dbReference>
<reference evidence="1" key="1">
    <citation type="submission" date="2020-10" db="EMBL/GenBank/DDBJ databases">
        <authorList>
            <person name="Gilroy R."/>
        </authorList>
    </citation>
    <scope>NUCLEOTIDE SEQUENCE</scope>
    <source>
        <strain evidence="1">CHK189-12415</strain>
    </source>
</reference>
<gene>
    <name evidence="1" type="ORF">IAB37_09190</name>
</gene>
<evidence type="ECO:0000313" key="1">
    <source>
        <dbReference type="EMBL" id="HIR61733.1"/>
    </source>
</evidence>
<name>A0A9D1J5N8_9FIRM</name>
<comment type="caution">
    <text evidence="1">The sequence shown here is derived from an EMBL/GenBank/DDBJ whole genome shotgun (WGS) entry which is preliminary data.</text>
</comment>
<evidence type="ECO:0000313" key="2">
    <source>
        <dbReference type="Proteomes" id="UP000824241"/>
    </source>
</evidence>
<protein>
    <submittedName>
        <fullName evidence="1">C_GCAxxG_C_C family protein</fullName>
    </submittedName>
</protein>
<dbReference type="EMBL" id="DVHA01000299">
    <property type="protein sequence ID" value="HIR61733.1"/>
    <property type="molecule type" value="Genomic_DNA"/>
</dbReference>